<accession>A0A7R6SYF9</accession>
<evidence type="ECO:0000256" key="1">
    <source>
        <dbReference type="SAM" id="Phobius"/>
    </source>
</evidence>
<dbReference type="Proteomes" id="UP000595564">
    <property type="component" value="Chromosome"/>
</dbReference>
<evidence type="ECO:0000313" key="3">
    <source>
        <dbReference type="Proteomes" id="UP000595564"/>
    </source>
</evidence>
<dbReference type="SUPFAM" id="SSF82866">
    <property type="entry name" value="Multidrug efflux transporter AcrB transmembrane domain"/>
    <property type="match status" value="2"/>
</dbReference>
<feature type="transmembrane region" description="Helical" evidence="1">
    <location>
        <begin position="366"/>
        <end position="386"/>
    </location>
</feature>
<dbReference type="Gene3D" id="1.20.1640.10">
    <property type="entry name" value="Multidrug efflux transporter AcrB transmembrane domain"/>
    <property type="match status" value="2"/>
</dbReference>
<dbReference type="RefSeq" id="WP_201328958.1">
    <property type="nucleotide sequence ID" value="NZ_AP017470.1"/>
</dbReference>
<dbReference type="PANTHER" id="PTHR32063:SF0">
    <property type="entry name" value="SWARMING MOTILITY PROTEIN SWRC"/>
    <property type="match status" value="1"/>
</dbReference>
<dbReference type="Gene3D" id="3.30.70.1440">
    <property type="entry name" value="Multidrug efflux transporter AcrB pore domain"/>
    <property type="match status" value="1"/>
</dbReference>
<dbReference type="Gene3D" id="3.30.70.1320">
    <property type="entry name" value="Multidrug efflux transporter AcrB pore domain like"/>
    <property type="match status" value="1"/>
</dbReference>
<dbReference type="AlphaFoldDB" id="A0A7R6SYF9"/>
<evidence type="ECO:0000313" key="2">
    <source>
        <dbReference type="EMBL" id="BBB32605.1"/>
    </source>
</evidence>
<dbReference type="InterPro" id="IPR027463">
    <property type="entry name" value="AcrB_DN_DC_subdom"/>
</dbReference>
<keyword evidence="1" id="KW-0472">Membrane</keyword>
<feature type="transmembrane region" description="Helical" evidence="1">
    <location>
        <begin position="903"/>
        <end position="923"/>
    </location>
</feature>
<dbReference type="Pfam" id="PF00873">
    <property type="entry name" value="ACR_tran"/>
    <property type="match status" value="1"/>
</dbReference>
<dbReference type="SUPFAM" id="SSF82714">
    <property type="entry name" value="Multidrug efflux transporter AcrB TolC docking domain, DN and DC subdomains"/>
    <property type="match status" value="2"/>
</dbReference>
<feature type="transmembrane region" description="Helical" evidence="1">
    <location>
        <begin position="12"/>
        <end position="33"/>
    </location>
</feature>
<keyword evidence="3" id="KW-1185">Reference proteome</keyword>
<sequence length="1046" mass="117678">MEETKRNAFVDFIFKNPHLVMVLSLLAFVMGVYSSYTLKTDLFPEVQRPTVAVLVMEPGASARDMAQYVARPIERECNALSGVRRVQSISKDELAVVTVEFHYSKKLQEAATDVVIALQKVQSKLPKDILPPQIFKVGDFTNPVMTLAITPKEGSGYDLALTRQLAENELKDAILQIQEVSDAEVFGGQIREVSIQVDPAKLAQLRIPFSAVIKAIKANNLDIPEGFILNKKSQVVIKTKGELENINQIKDIPVSYKGTTVHLRDFATIKNTVKDRFSAFHFNGKPAISINIVRHEDGNTMDTIKAVKKALPALRKKFPQVNINIADSQERIINLTVSNLKESLKEAIIFTVLVIFLMISDLRSALITGISIPFTYFLTFAIMWLFHMQFNMVTLTAVILAVGMLVDDAIVVVENIERHYREKGGDLKKVAREATYEIMLAVFSGTFSSVVVLIPIMFLGGYVQKVLRPLTVTLSIALISSYVVSITIIPLIAPFIIKKHDKDEYKIILWLNKFAHFFEVNFVDRLKVFFLATFEFVHQFKWIFIPIIVIALLLSGRAMKKVVGRDLMPPMDTGIIKIRVETESDFSIEQTEKVLSNIEKKIAKLPGLISELGFIGSEPGLITYGKGRTPQQIDITVNIVDRFQRKKNIWQIEDELRKEIRRMKGVKYADVFEFGATPLSSIASTIDVEIAGDNLERLDKLAEEVGKNLISMPGFKSVSRNWKLDREEYHLFFNRDKLATYGLTPIDVSMQIATAVRGVPASVFRIFNQDGIGIRFRYLDTKRDNVQKIMTMNILTPKGFYIPLKEVAKVEKVYVPTVITRDKLRYTADVYGYRATAPVTFLYEQRNKAVGKVKFPAGYHVTEEGEMSQMNESFGRLAKALILSVLFLYLTFVVTFKSFSDPIVLMIAIPFAFIGAVWGLLIAGKHGCMPAFMGFILLAGVVVKNSILLIDFIKIYREQGHPFLESVKMAIKVRTRPILMTAVTTIVGMIPIALEWAVGLERLSPLAIVAIGGLTVGTFLTLVFIPTFYTIKERIRYSISGKKLDE</sequence>
<dbReference type="GO" id="GO:0005886">
    <property type="term" value="C:plasma membrane"/>
    <property type="evidence" value="ECO:0007669"/>
    <property type="project" value="TreeGrafter"/>
</dbReference>
<feature type="transmembrane region" description="Helical" evidence="1">
    <location>
        <begin position="977"/>
        <end position="994"/>
    </location>
</feature>
<dbReference type="InterPro" id="IPR001036">
    <property type="entry name" value="Acrflvin-R"/>
</dbReference>
<dbReference type="GO" id="GO:0042910">
    <property type="term" value="F:xenobiotic transmembrane transporter activity"/>
    <property type="evidence" value="ECO:0007669"/>
    <property type="project" value="TreeGrafter"/>
</dbReference>
<dbReference type="Gene3D" id="3.30.2090.10">
    <property type="entry name" value="Multidrug efflux transporter AcrB TolC docking domain, DN and DC subdomains"/>
    <property type="match status" value="2"/>
</dbReference>
<organism evidence="2 3">
    <name type="scientific">Thermotomaculum hydrothermale</name>
    <dbReference type="NCBI Taxonomy" id="981385"/>
    <lineage>
        <taxon>Bacteria</taxon>
        <taxon>Pseudomonadati</taxon>
        <taxon>Acidobacteriota</taxon>
        <taxon>Holophagae</taxon>
        <taxon>Thermotomaculales</taxon>
        <taxon>Thermotomaculaceae</taxon>
        <taxon>Thermotomaculum</taxon>
    </lineage>
</organism>
<proteinExistence type="predicted"/>
<reference evidence="2 3" key="1">
    <citation type="journal article" date="2012" name="Extremophiles">
        <title>Thermotomaculum hydrothermale gen. nov., sp. nov., a novel heterotrophic thermophile within the phylum Acidobacteria from a deep-sea hydrothermal vent chimney in the Southern Okinawa Trough.</title>
        <authorList>
            <person name="Izumi H."/>
            <person name="Nunoura T."/>
            <person name="Miyazaki M."/>
            <person name="Mino S."/>
            <person name="Toki T."/>
            <person name="Takai K."/>
            <person name="Sako Y."/>
            <person name="Sawabe T."/>
            <person name="Nakagawa S."/>
        </authorList>
    </citation>
    <scope>NUCLEOTIDE SEQUENCE [LARGE SCALE GENOMIC DNA]</scope>
    <source>
        <strain evidence="2 3">AC55</strain>
    </source>
</reference>
<feature type="transmembrane region" description="Helical" evidence="1">
    <location>
        <begin position="935"/>
        <end position="956"/>
    </location>
</feature>
<dbReference type="PANTHER" id="PTHR32063">
    <property type="match status" value="1"/>
</dbReference>
<gene>
    <name evidence="2" type="ORF">TTHT_1067</name>
</gene>
<protein>
    <submittedName>
        <fullName evidence="2">Hydrophobic/amphiphilic exporter-1, HAE1 family</fullName>
    </submittedName>
</protein>
<feature type="transmembrane region" description="Helical" evidence="1">
    <location>
        <begin position="1006"/>
        <end position="1029"/>
    </location>
</feature>
<name>A0A7R6SYF9_9BACT</name>
<dbReference type="PRINTS" id="PR00702">
    <property type="entry name" value="ACRIFLAVINRP"/>
</dbReference>
<dbReference type="Gene3D" id="3.30.70.1430">
    <property type="entry name" value="Multidrug efflux transporter AcrB pore domain"/>
    <property type="match status" value="2"/>
</dbReference>
<dbReference type="KEGG" id="thyd:TTHT_1067"/>
<feature type="transmembrane region" description="Helical" evidence="1">
    <location>
        <begin position="877"/>
        <end position="896"/>
    </location>
</feature>
<keyword evidence="1" id="KW-1133">Transmembrane helix</keyword>
<feature type="transmembrane region" description="Helical" evidence="1">
    <location>
        <begin position="470"/>
        <end position="497"/>
    </location>
</feature>
<feature type="transmembrane region" description="Helical" evidence="1">
    <location>
        <begin position="434"/>
        <end position="458"/>
    </location>
</feature>
<dbReference type="SUPFAM" id="SSF82693">
    <property type="entry name" value="Multidrug efflux transporter AcrB pore domain, PN1, PN2, PC1 and PC2 subdomains"/>
    <property type="match status" value="3"/>
</dbReference>
<keyword evidence="1" id="KW-0812">Transmembrane</keyword>
<dbReference type="EMBL" id="AP017470">
    <property type="protein sequence ID" value="BBB32605.1"/>
    <property type="molecule type" value="Genomic_DNA"/>
</dbReference>